<evidence type="ECO:0000313" key="2">
    <source>
        <dbReference type="Proteomes" id="UP000015102"/>
    </source>
</evidence>
<reference evidence="1" key="2">
    <citation type="submission" date="2015-06" db="UniProtKB">
        <authorList>
            <consortium name="EnsemblMetazoa"/>
        </authorList>
    </citation>
    <scope>IDENTIFICATION</scope>
</reference>
<proteinExistence type="predicted"/>
<reference evidence="2" key="1">
    <citation type="submission" date="2013-02" db="EMBL/GenBank/DDBJ databases">
        <authorList>
            <person name="Hughes D."/>
        </authorList>
    </citation>
    <scope>NUCLEOTIDE SEQUENCE</scope>
    <source>
        <strain>Durham</strain>
        <strain evidence="2">NC isolate 2 -- Noor lab</strain>
    </source>
</reference>
<name>T1GQ75_MEGSC</name>
<sequence length="121" mass="13355">MTSNGVLPMTSILSAYPSIWQDLLKIMLPVSMRPYTIPSTYPHIGVHFISVLRLSPFVDRGLVHEGSSETAHVRAHHVLRVSTPFLLPKYQIPLLKSILLRGGQETRFGTCGQITTEGSSA</sequence>
<dbReference type="HOGENOM" id="CLU_2040729_0_0_1"/>
<dbReference type="EMBL" id="CAQQ02391995">
    <property type="status" value="NOT_ANNOTATED_CDS"/>
    <property type="molecule type" value="Genomic_DNA"/>
</dbReference>
<dbReference type="AlphaFoldDB" id="T1GQ75"/>
<dbReference type="Proteomes" id="UP000015102">
    <property type="component" value="Unassembled WGS sequence"/>
</dbReference>
<evidence type="ECO:0000313" key="1">
    <source>
        <dbReference type="EnsemblMetazoa" id="MESCA005776-PA"/>
    </source>
</evidence>
<keyword evidence="2" id="KW-1185">Reference proteome</keyword>
<protein>
    <submittedName>
        <fullName evidence="1">Uncharacterized protein</fullName>
    </submittedName>
</protein>
<dbReference type="EMBL" id="CAQQ02391994">
    <property type="status" value="NOT_ANNOTATED_CDS"/>
    <property type="molecule type" value="Genomic_DNA"/>
</dbReference>
<accession>T1GQ75</accession>
<dbReference type="EnsemblMetazoa" id="MESCA005776-RA">
    <property type="protein sequence ID" value="MESCA005776-PA"/>
    <property type="gene ID" value="MESCA005776"/>
</dbReference>
<organism evidence="1 2">
    <name type="scientific">Megaselia scalaris</name>
    <name type="common">Humpbacked fly</name>
    <name type="synonym">Phora scalaris</name>
    <dbReference type="NCBI Taxonomy" id="36166"/>
    <lineage>
        <taxon>Eukaryota</taxon>
        <taxon>Metazoa</taxon>
        <taxon>Ecdysozoa</taxon>
        <taxon>Arthropoda</taxon>
        <taxon>Hexapoda</taxon>
        <taxon>Insecta</taxon>
        <taxon>Pterygota</taxon>
        <taxon>Neoptera</taxon>
        <taxon>Endopterygota</taxon>
        <taxon>Diptera</taxon>
        <taxon>Brachycera</taxon>
        <taxon>Muscomorpha</taxon>
        <taxon>Platypezoidea</taxon>
        <taxon>Phoridae</taxon>
        <taxon>Megaseliini</taxon>
        <taxon>Megaselia</taxon>
    </lineage>
</organism>